<keyword evidence="4 7" id="KW-1133">Transmembrane helix</keyword>
<gene>
    <name evidence="9 10" type="primary">LOC112694607</name>
</gene>
<dbReference type="InterPro" id="IPR038350">
    <property type="entry name" value="Orai_sf"/>
</dbReference>
<evidence type="ECO:0000256" key="1">
    <source>
        <dbReference type="ARBA" id="ARBA00004141"/>
    </source>
</evidence>
<evidence type="ECO:0000256" key="4">
    <source>
        <dbReference type="ARBA" id="ARBA00022989"/>
    </source>
</evidence>
<dbReference type="RefSeq" id="XP_025425922.1">
    <property type="nucleotide sequence ID" value="XM_025570137.1"/>
</dbReference>
<dbReference type="GO" id="GO:0002115">
    <property type="term" value="P:store-operated calcium entry"/>
    <property type="evidence" value="ECO:0007669"/>
    <property type="project" value="TreeGrafter"/>
</dbReference>
<feature type="region of interest" description="Disordered" evidence="6">
    <location>
        <begin position="167"/>
        <end position="234"/>
    </location>
</feature>
<dbReference type="AlphaFoldDB" id="A0A8B8GTF4"/>
<evidence type="ECO:0000256" key="3">
    <source>
        <dbReference type="ARBA" id="ARBA00022692"/>
    </source>
</evidence>
<dbReference type="Proteomes" id="UP000694846">
    <property type="component" value="Unplaced"/>
</dbReference>
<comment type="subcellular location">
    <subcellularLocation>
        <location evidence="1">Membrane</location>
        <topology evidence="1">Multi-pass membrane protein</topology>
    </subcellularLocation>
</comment>
<protein>
    <submittedName>
        <fullName evidence="9 10">Uncharacterized protein LOC112694607</fullName>
    </submittedName>
</protein>
<feature type="transmembrane region" description="Helical" evidence="7">
    <location>
        <begin position="398"/>
        <end position="424"/>
    </location>
</feature>
<feature type="compositionally biased region" description="Basic and acidic residues" evidence="6">
    <location>
        <begin position="91"/>
        <end position="101"/>
    </location>
</feature>
<dbReference type="OrthoDB" id="61124at2759"/>
<feature type="compositionally biased region" description="Polar residues" evidence="6">
    <location>
        <begin position="216"/>
        <end position="234"/>
    </location>
</feature>
<dbReference type="PANTHER" id="PTHR31501:SF7">
    <property type="entry name" value="CALCIUM RELEASE-ACTIVATED CALCIUM CHANNEL PROTEIN 1"/>
    <property type="match status" value="1"/>
</dbReference>
<keyword evidence="3 7" id="KW-0812">Transmembrane</keyword>
<reference evidence="9 10" key="1">
    <citation type="submission" date="2025-04" db="UniProtKB">
        <authorList>
            <consortium name="RefSeq"/>
        </authorList>
    </citation>
    <scope>IDENTIFICATION</scope>
    <source>
        <tissue evidence="9 10">Whole body</tissue>
    </source>
</reference>
<feature type="compositionally biased region" description="Gly residues" evidence="6">
    <location>
        <begin position="108"/>
        <end position="129"/>
    </location>
</feature>
<name>A0A8B8GTF4_9HEMI</name>
<evidence type="ECO:0000256" key="7">
    <source>
        <dbReference type="SAM" id="Phobius"/>
    </source>
</evidence>
<dbReference type="Gene3D" id="1.20.140.140">
    <property type="entry name" value="Calcium release-activated calcium channel protein Orai"/>
    <property type="match status" value="1"/>
</dbReference>
<feature type="compositionally biased region" description="Polar residues" evidence="6">
    <location>
        <begin position="75"/>
        <end position="90"/>
    </location>
</feature>
<dbReference type="Pfam" id="PF07856">
    <property type="entry name" value="Orai-1"/>
    <property type="match status" value="1"/>
</dbReference>
<dbReference type="InterPro" id="IPR012446">
    <property type="entry name" value="CRAC_channel"/>
</dbReference>
<evidence type="ECO:0000256" key="5">
    <source>
        <dbReference type="ARBA" id="ARBA00023136"/>
    </source>
</evidence>
<dbReference type="GO" id="GO:0015279">
    <property type="term" value="F:store-operated calcium channel activity"/>
    <property type="evidence" value="ECO:0007669"/>
    <property type="project" value="TreeGrafter"/>
</dbReference>
<dbReference type="CTD" id="37040"/>
<feature type="transmembrane region" description="Helical" evidence="7">
    <location>
        <begin position="342"/>
        <end position="369"/>
    </location>
</feature>
<accession>A0A8B8GTF4</accession>
<keyword evidence="5 7" id="KW-0472">Membrane</keyword>
<feature type="compositionally biased region" description="Polar residues" evidence="6">
    <location>
        <begin position="271"/>
        <end position="289"/>
    </location>
</feature>
<dbReference type="GeneID" id="112694607"/>
<dbReference type="RefSeq" id="XP_025425921.1">
    <property type="nucleotide sequence ID" value="XM_025570136.1"/>
</dbReference>
<comment type="similarity">
    <text evidence="2">Belongs to the Orai family.</text>
</comment>
<evidence type="ECO:0000313" key="8">
    <source>
        <dbReference type="Proteomes" id="UP000694846"/>
    </source>
</evidence>
<evidence type="ECO:0000313" key="10">
    <source>
        <dbReference type="RefSeq" id="XP_025425922.1"/>
    </source>
</evidence>
<proteinExistence type="inferred from homology"/>
<evidence type="ECO:0000313" key="9">
    <source>
        <dbReference type="RefSeq" id="XP_025425921.1"/>
    </source>
</evidence>
<dbReference type="PANTHER" id="PTHR31501">
    <property type="entry name" value="CALCIUM RELEASE-ACTIVATED CALCIUM CHANNEL PROTEIN 1"/>
    <property type="match status" value="1"/>
</dbReference>
<keyword evidence="8" id="KW-1185">Reference proteome</keyword>
<feature type="region of interest" description="Disordered" evidence="6">
    <location>
        <begin position="24"/>
        <end position="133"/>
    </location>
</feature>
<dbReference type="GO" id="GO:0016020">
    <property type="term" value="C:membrane"/>
    <property type="evidence" value="ECO:0007669"/>
    <property type="project" value="UniProtKB-SubCell"/>
</dbReference>
<feature type="transmembrane region" description="Helical" evidence="7">
    <location>
        <begin position="430"/>
        <end position="453"/>
    </location>
</feature>
<feature type="compositionally biased region" description="Polar residues" evidence="6">
    <location>
        <begin position="193"/>
        <end position="209"/>
    </location>
</feature>
<sequence length="487" mass="52955">MSTAFPGATATSMAAAAVAAVSDNGGDASVDRQPPDVVAAGSVTGNVRHVSVPQMDSRPRRQEIMNRPSNKDLMSYQQRQQHGRSNSVTTDRGHRTSDRRSPAVYSGVGSGGGSGNSSGVGGGGGGGGLKSKLRNSFRSTAKRIRQQQSTIDALAKNSQMLGLHSLQENPRTMAAQRTVGREVTGQTSKRHQNQPGATVLYSSSGSDNSLGRERSPTISSYPKGSPTQWASTGSPLGGSQFSLATPSTCCCQHMINNCNKMMENNNNMWQQNSFKHNMGNKSGPKNSNGEPYEDSDGLTWRRLHMSRAKLKATATTSELLSGFAMVAMVELQINEPTMVPEWLFIMFAVCTTVLVAVHIFALMISTYLLPNVDAISKLQSTKLIQESPHERMRGFVELAWAFSTVLGLFLFLVEVAILCWVKFWDHSFRAAMAATIIVIPVLVIFVFFVFHFYRNLVVYKCKSTVSDIKELEAMKKKLDAAGKTNVV</sequence>
<evidence type="ECO:0000256" key="2">
    <source>
        <dbReference type="ARBA" id="ARBA00008062"/>
    </source>
</evidence>
<feature type="region of interest" description="Disordered" evidence="6">
    <location>
        <begin position="271"/>
        <end position="295"/>
    </location>
</feature>
<organism evidence="8 9">
    <name type="scientific">Sipha flava</name>
    <name type="common">yellow sugarcane aphid</name>
    <dbReference type="NCBI Taxonomy" id="143950"/>
    <lineage>
        <taxon>Eukaryota</taxon>
        <taxon>Metazoa</taxon>
        <taxon>Ecdysozoa</taxon>
        <taxon>Arthropoda</taxon>
        <taxon>Hexapoda</taxon>
        <taxon>Insecta</taxon>
        <taxon>Pterygota</taxon>
        <taxon>Neoptera</taxon>
        <taxon>Paraneoptera</taxon>
        <taxon>Hemiptera</taxon>
        <taxon>Sternorrhyncha</taxon>
        <taxon>Aphidomorpha</taxon>
        <taxon>Aphidoidea</taxon>
        <taxon>Aphididae</taxon>
        <taxon>Sipha</taxon>
    </lineage>
</organism>
<evidence type="ECO:0000256" key="6">
    <source>
        <dbReference type="SAM" id="MobiDB-lite"/>
    </source>
</evidence>